<comment type="function">
    <text evidence="1">Putative pheromone receptor.</text>
</comment>
<evidence type="ECO:0000256" key="12">
    <source>
        <dbReference type="ARBA" id="ARBA00023224"/>
    </source>
</evidence>
<evidence type="ECO:0000256" key="3">
    <source>
        <dbReference type="ARBA" id="ARBA00010663"/>
    </source>
</evidence>
<evidence type="ECO:0000313" key="16">
    <source>
        <dbReference type="EMBL" id="APX52022.1"/>
    </source>
</evidence>
<dbReference type="AlphaFoldDB" id="A0A1P8NTW5"/>
<proteinExistence type="inferred from homology"/>
<dbReference type="GO" id="GO:0019236">
    <property type="term" value="P:response to pheromone"/>
    <property type="evidence" value="ECO:0007669"/>
    <property type="project" value="UniProtKB-KW"/>
</dbReference>
<sequence length="309" mass="35097">MTGSNLIRRIIFISLTGPGNGGNFFLLVKHVHIFVMGPKKKPIDLILIHLAFANAMTLCARGIPDVISALHFSNILGNLGCKATIYLGRVARGLSICTTCLLSVVQASTISPRITFWRKLKPWTAWQVLPYLLFFWIINFFISSNMLHYMTAVNSMNNSKIGSYVGSCYMLPSKQTVRWLFLSLMALRDIIFLSLMGWSSGYMALHLCNHHKRVFYLQNFRFVKKSSPEIRATQSTLILMTCFLFFYWADFIFSFYGGSTLTNNSVILNIKICLGLGYASLSPFMLMGRDSTWLTVGTFTEKLRKLFLH</sequence>
<evidence type="ECO:0000313" key="18">
    <source>
        <dbReference type="EMBL" id="APX52025.1"/>
    </source>
</evidence>
<evidence type="ECO:0000256" key="9">
    <source>
        <dbReference type="ARBA" id="ARBA00023136"/>
    </source>
</evidence>
<dbReference type="FunFam" id="1.20.1070.10:FF:000033">
    <property type="entry name" value="Vomeronasal type-1 receptor"/>
    <property type="match status" value="1"/>
</dbReference>
<evidence type="ECO:0000313" key="17">
    <source>
        <dbReference type="EMBL" id="APX52024.1"/>
    </source>
</evidence>
<dbReference type="GO" id="GO:0007606">
    <property type="term" value="P:sensory perception of chemical stimulus"/>
    <property type="evidence" value="ECO:0007669"/>
    <property type="project" value="UniProtKB-ARBA"/>
</dbReference>
<organism evidence="18">
    <name type="scientific">Microcebus murinus</name>
    <name type="common">Gray mouse lemur</name>
    <name type="synonym">Lemur murinus</name>
    <dbReference type="NCBI Taxonomy" id="30608"/>
    <lineage>
        <taxon>Eukaryota</taxon>
        <taxon>Metazoa</taxon>
        <taxon>Chordata</taxon>
        <taxon>Craniata</taxon>
        <taxon>Vertebrata</taxon>
        <taxon>Euteleostomi</taxon>
        <taxon>Mammalia</taxon>
        <taxon>Eutheria</taxon>
        <taxon>Euarchontoglires</taxon>
        <taxon>Primates</taxon>
        <taxon>Strepsirrhini</taxon>
        <taxon>Lemuriformes</taxon>
        <taxon>Cheirogaleidae</taxon>
        <taxon>Microcebus</taxon>
    </lineage>
</organism>
<dbReference type="InterPro" id="IPR017452">
    <property type="entry name" value="GPCR_Rhodpsn_7TM"/>
</dbReference>
<dbReference type="EMBL" id="KY386941">
    <property type="protein sequence ID" value="APX52027.1"/>
    <property type="molecule type" value="Genomic_DNA"/>
</dbReference>
<evidence type="ECO:0000256" key="10">
    <source>
        <dbReference type="ARBA" id="ARBA00023170"/>
    </source>
</evidence>
<keyword evidence="6 13" id="KW-0812">Transmembrane</keyword>
<dbReference type="GO" id="GO:0016503">
    <property type="term" value="F:pheromone receptor activity"/>
    <property type="evidence" value="ECO:0007669"/>
    <property type="project" value="InterPro"/>
</dbReference>
<name>A0A1P8NTW5_MICMU</name>
<keyword evidence="4 13" id="KW-1003">Cell membrane</keyword>
<dbReference type="GO" id="GO:0005886">
    <property type="term" value="C:plasma membrane"/>
    <property type="evidence" value="ECO:0007669"/>
    <property type="project" value="UniProtKB-SubCell"/>
</dbReference>
<feature type="transmembrane region" description="Helical" evidence="13">
    <location>
        <begin position="179"/>
        <end position="205"/>
    </location>
</feature>
<feature type="domain" description="G-protein coupled receptors family 1 profile" evidence="14">
    <location>
        <begin position="22"/>
        <end position="286"/>
    </location>
</feature>
<dbReference type="EMBL" id="KY386938">
    <property type="protein sequence ID" value="APX52024.1"/>
    <property type="molecule type" value="Genomic_DNA"/>
</dbReference>
<dbReference type="PANTHER" id="PTHR24062">
    <property type="entry name" value="VOMERONASAL TYPE-1 RECEPTOR"/>
    <property type="match status" value="1"/>
</dbReference>
<protein>
    <recommendedName>
        <fullName evidence="13">Vomeronasal type-1 receptor</fullName>
    </recommendedName>
</protein>
<evidence type="ECO:0000256" key="2">
    <source>
        <dbReference type="ARBA" id="ARBA00004651"/>
    </source>
</evidence>
<comment type="similarity">
    <text evidence="3 13">Belongs to the G-protein coupled receptor 1 family.</text>
</comment>
<dbReference type="PROSITE" id="PS50262">
    <property type="entry name" value="G_PROTEIN_RECEP_F1_2"/>
    <property type="match status" value="1"/>
</dbReference>
<feature type="transmembrane region" description="Helical" evidence="13">
    <location>
        <begin position="268"/>
        <end position="286"/>
    </location>
</feature>
<keyword evidence="8 13" id="KW-0297">G-protein coupled receptor</keyword>
<dbReference type="Gene3D" id="1.20.1070.10">
    <property type="entry name" value="Rhodopsin 7-helix transmembrane proteins"/>
    <property type="match status" value="1"/>
</dbReference>
<dbReference type="InterPro" id="IPR004072">
    <property type="entry name" value="Vmron_rcpt_1"/>
</dbReference>
<reference evidence="18" key="1">
    <citation type="journal article" date="2017" name="BMC Evol. Biol.">
        <title>Population genetics of mouse lemur vomeronasal receptors: current versus past selection and demographic inference.</title>
        <authorList>
            <person name="Hohenbrink P."/>
            <person name="Mundy N.I."/>
            <person name="Radespiel U."/>
        </authorList>
    </citation>
    <scope>NUCLEOTIDE SEQUENCE</scope>
    <source>
        <strain evidence="15">F-20-07</strain>
        <strain evidence="16">M-24-08</strain>
        <strain evidence="17">M-34-08</strain>
        <strain evidence="18">M-57-07</strain>
        <strain evidence="19">M-64-08</strain>
    </source>
</reference>
<dbReference type="EMBL" id="KY386927">
    <property type="protein sequence ID" value="APX52013.1"/>
    <property type="molecule type" value="Genomic_DNA"/>
</dbReference>
<feature type="transmembrane region" description="Helical" evidence="13">
    <location>
        <begin position="128"/>
        <end position="150"/>
    </location>
</feature>
<dbReference type="Pfam" id="PF03402">
    <property type="entry name" value="V1R"/>
    <property type="match status" value="1"/>
</dbReference>
<evidence type="ECO:0000256" key="1">
    <source>
        <dbReference type="ARBA" id="ARBA00003878"/>
    </source>
</evidence>
<evidence type="ECO:0000313" key="15">
    <source>
        <dbReference type="EMBL" id="APX52013.1"/>
    </source>
</evidence>
<accession>A0A1P8NTW5</accession>
<keyword evidence="9 13" id="KW-0472">Membrane</keyword>
<keyword evidence="11" id="KW-0325">Glycoprotein</keyword>
<keyword evidence="10 13" id="KW-0675">Receptor</keyword>
<evidence type="ECO:0000256" key="6">
    <source>
        <dbReference type="ARBA" id="ARBA00022692"/>
    </source>
</evidence>
<comment type="subcellular location">
    <subcellularLocation>
        <location evidence="2 13">Cell membrane</location>
        <topology evidence="2 13">Multi-pass membrane protein</topology>
    </subcellularLocation>
</comment>
<evidence type="ECO:0000256" key="4">
    <source>
        <dbReference type="ARBA" id="ARBA00022475"/>
    </source>
</evidence>
<evidence type="ECO:0000256" key="11">
    <source>
        <dbReference type="ARBA" id="ARBA00023180"/>
    </source>
</evidence>
<keyword evidence="7 13" id="KW-1133">Transmembrane helix</keyword>
<evidence type="ECO:0000256" key="13">
    <source>
        <dbReference type="RuleBase" id="RU364061"/>
    </source>
</evidence>
<dbReference type="SUPFAM" id="SSF81321">
    <property type="entry name" value="Family A G protein-coupled receptor-like"/>
    <property type="match status" value="1"/>
</dbReference>
<feature type="transmembrane region" description="Helical" evidence="13">
    <location>
        <begin position="237"/>
        <end position="256"/>
    </location>
</feature>
<keyword evidence="5 13" id="KW-0589">Pheromone response</keyword>
<dbReference type="PRINTS" id="PR01534">
    <property type="entry name" value="VOMERONASL1R"/>
</dbReference>
<evidence type="ECO:0000259" key="14">
    <source>
        <dbReference type="PROSITE" id="PS50262"/>
    </source>
</evidence>
<keyword evidence="12 13" id="KW-0807">Transducer</keyword>
<evidence type="ECO:0000313" key="19">
    <source>
        <dbReference type="EMBL" id="APX52027.1"/>
    </source>
</evidence>
<evidence type="ECO:0000256" key="5">
    <source>
        <dbReference type="ARBA" id="ARBA00022507"/>
    </source>
</evidence>
<dbReference type="EMBL" id="KY386936">
    <property type="protein sequence ID" value="APX52022.1"/>
    <property type="molecule type" value="Genomic_DNA"/>
</dbReference>
<dbReference type="EMBL" id="KY386939">
    <property type="protein sequence ID" value="APX52025.1"/>
    <property type="molecule type" value="Genomic_DNA"/>
</dbReference>
<feature type="transmembrane region" description="Helical" evidence="13">
    <location>
        <begin position="83"/>
        <end position="107"/>
    </location>
</feature>
<evidence type="ECO:0000256" key="8">
    <source>
        <dbReference type="ARBA" id="ARBA00023040"/>
    </source>
</evidence>
<evidence type="ECO:0000256" key="7">
    <source>
        <dbReference type="ARBA" id="ARBA00022989"/>
    </source>
</evidence>